<protein>
    <submittedName>
        <fullName evidence="2">Transglycosylase domain-containing protein</fullName>
    </submittedName>
</protein>
<dbReference type="Proteomes" id="UP000737171">
    <property type="component" value="Unassembled WGS sequence"/>
</dbReference>
<evidence type="ECO:0000313" key="3">
    <source>
        <dbReference type="Proteomes" id="UP000737171"/>
    </source>
</evidence>
<accession>A0ABX2EUM8</accession>
<feature type="domain" description="Glycosyl transferase family 51" evidence="1">
    <location>
        <begin position="71"/>
        <end position="178"/>
    </location>
</feature>
<dbReference type="InterPro" id="IPR036950">
    <property type="entry name" value="PBP_transglycosylase"/>
</dbReference>
<evidence type="ECO:0000259" key="1">
    <source>
        <dbReference type="Pfam" id="PF00912"/>
    </source>
</evidence>
<reference evidence="2 3" key="1">
    <citation type="submission" date="2020-05" db="EMBL/GenBank/DDBJ databases">
        <title>Aquincola sp. isolate from soil.</title>
        <authorList>
            <person name="Han J."/>
            <person name="Kim D.-U."/>
        </authorList>
    </citation>
    <scope>NUCLEOTIDE SEQUENCE [LARGE SCALE GENOMIC DNA]</scope>
    <source>
        <strain evidence="2 3">S2</strain>
    </source>
</reference>
<gene>
    <name evidence="2" type="ORF">HLB44_36425</name>
</gene>
<dbReference type="RefSeq" id="WP_173135702.1">
    <property type="nucleotide sequence ID" value="NZ_JABRWJ010000030.1"/>
</dbReference>
<organism evidence="2 3">
    <name type="scientific">Pseudaquabacterium terrae</name>
    <dbReference type="NCBI Taxonomy" id="2732868"/>
    <lineage>
        <taxon>Bacteria</taxon>
        <taxon>Pseudomonadati</taxon>
        <taxon>Pseudomonadota</taxon>
        <taxon>Betaproteobacteria</taxon>
        <taxon>Burkholderiales</taxon>
        <taxon>Sphaerotilaceae</taxon>
        <taxon>Pseudaquabacterium</taxon>
    </lineage>
</organism>
<evidence type="ECO:0000313" key="2">
    <source>
        <dbReference type="EMBL" id="NRF72450.1"/>
    </source>
</evidence>
<sequence>MHRHLRFFRALLGTTLVAFLAFTLAFEFTVVQPALSKAASLLAAAAPSERSPPATLMEALDRSQPELRKYQVARDLLAQPPSQIEGLRTLSRQSLEHGLGISLKLHLSEQDLSALHLSQAYMGPGVRGYAQASAIHLGVPLESVTREQAAKLVAISLAPAANLASPERLARRVELLLSARRQ</sequence>
<dbReference type="InterPro" id="IPR001264">
    <property type="entry name" value="Glyco_trans_51"/>
</dbReference>
<dbReference type="SUPFAM" id="SSF53955">
    <property type="entry name" value="Lysozyme-like"/>
    <property type="match status" value="1"/>
</dbReference>
<dbReference type="Pfam" id="PF00912">
    <property type="entry name" value="Transgly"/>
    <property type="match status" value="1"/>
</dbReference>
<dbReference type="Gene3D" id="1.10.3810.10">
    <property type="entry name" value="Biosynthetic peptidoglycan transglycosylase-like"/>
    <property type="match status" value="1"/>
</dbReference>
<comment type="caution">
    <text evidence="2">The sequence shown here is derived from an EMBL/GenBank/DDBJ whole genome shotgun (WGS) entry which is preliminary data.</text>
</comment>
<keyword evidence="3" id="KW-1185">Reference proteome</keyword>
<dbReference type="InterPro" id="IPR023346">
    <property type="entry name" value="Lysozyme-like_dom_sf"/>
</dbReference>
<name>A0ABX2EUM8_9BURK</name>
<dbReference type="EMBL" id="JABRWJ010000030">
    <property type="protein sequence ID" value="NRF72450.1"/>
    <property type="molecule type" value="Genomic_DNA"/>
</dbReference>
<proteinExistence type="predicted"/>